<reference evidence="2 3" key="1">
    <citation type="submission" date="2017-03" db="EMBL/GenBank/DDBJ databases">
        <authorList>
            <person name="Afonso C.L."/>
            <person name="Miller P.J."/>
            <person name="Scott M.A."/>
            <person name="Spackman E."/>
            <person name="Goraichik I."/>
            <person name="Dimitrov K.M."/>
            <person name="Suarez D.L."/>
            <person name="Swayne D.E."/>
        </authorList>
    </citation>
    <scope>NUCLEOTIDE SEQUENCE [LARGE SCALE GENOMIC DNA]</scope>
    <source>
        <strain evidence="2 3">CECT 7680</strain>
    </source>
</reference>
<evidence type="ECO:0000256" key="1">
    <source>
        <dbReference type="SAM" id="MobiDB-lite"/>
    </source>
</evidence>
<gene>
    <name evidence="2" type="ORF">PSA7680_02750</name>
</gene>
<dbReference type="RefSeq" id="WP_085869283.1">
    <property type="nucleotide sequence ID" value="NZ_FWFQ01000020.1"/>
</dbReference>
<feature type="region of interest" description="Disordered" evidence="1">
    <location>
        <begin position="140"/>
        <end position="159"/>
    </location>
</feature>
<evidence type="ECO:0000313" key="2">
    <source>
        <dbReference type="EMBL" id="SLN52462.1"/>
    </source>
</evidence>
<dbReference type="AlphaFoldDB" id="A0A1Y5SZW3"/>
<dbReference type="Proteomes" id="UP000193409">
    <property type="component" value="Unassembled WGS sequence"/>
</dbReference>
<dbReference type="EMBL" id="FWFQ01000020">
    <property type="protein sequence ID" value="SLN52462.1"/>
    <property type="molecule type" value="Genomic_DNA"/>
</dbReference>
<keyword evidence="3" id="KW-1185">Reference proteome</keyword>
<sequence length="159" mass="17091">MSAPARFRGAAPVGVLEDLALPEAFLVRLMRQWADSPAQRRQAQRDLTIALGFDAGAHAAEALRAFQRCLARHARRPLMQHGLSCQCLGADECALSHLVAAAAAGDRQDSRLFTSLLVSGSAVTELMDLAETLGRALRAQAVPEPSYRPSGHRPTSTLH</sequence>
<evidence type="ECO:0000313" key="3">
    <source>
        <dbReference type="Proteomes" id="UP000193409"/>
    </source>
</evidence>
<accession>A0A1Y5SZW3</accession>
<proteinExistence type="predicted"/>
<name>A0A1Y5SZW3_9RHOB</name>
<organism evidence="2 3">
    <name type="scientific">Pseudoruegeria aquimaris</name>
    <dbReference type="NCBI Taxonomy" id="393663"/>
    <lineage>
        <taxon>Bacteria</taxon>
        <taxon>Pseudomonadati</taxon>
        <taxon>Pseudomonadota</taxon>
        <taxon>Alphaproteobacteria</taxon>
        <taxon>Rhodobacterales</taxon>
        <taxon>Roseobacteraceae</taxon>
        <taxon>Pseudoruegeria</taxon>
    </lineage>
</organism>
<dbReference type="OrthoDB" id="7874397at2"/>
<protein>
    <submittedName>
        <fullName evidence="2">Uncharacterized protein</fullName>
    </submittedName>
</protein>